<accession>A0ABU6BKJ0</accession>
<dbReference type="Proteomes" id="UP000029267">
    <property type="component" value="Unassembled WGS sequence"/>
</dbReference>
<dbReference type="Gene3D" id="3.30.1330.230">
    <property type="match status" value="1"/>
</dbReference>
<dbReference type="EMBL" id="JPYA02000005">
    <property type="protein sequence ID" value="MEB3752219.1"/>
    <property type="molecule type" value="Genomic_DNA"/>
</dbReference>
<dbReference type="Pfam" id="PF02624">
    <property type="entry name" value="YcaO"/>
    <property type="match status" value="1"/>
</dbReference>
<gene>
    <name evidence="2" type="ORF">EP10_003134</name>
</gene>
<dbReference type="PANTHER" id="PTHR37809:SF1">
    <property type="entry name" value="RIBOSOMAL PROTEIN S12 METHYLTHIOTRANSFERASE ACCESSORY FACTOR YCAO"/>
    <property type="match status" value="1"/>
</dbReference>
<reference evidence="2 3" key="1">
    <citation type="journal article" date="2014" name="Genome Announc.">
        <title>Draft Genome Sequence of Geobacillus icigianus Strain G1w1T Isolated from Hot Springs in the Valley of Geysers, Kamchatka (Russian Federation).</title>
        <authorList>
            <person name="Bryanskaya A.V."/>
            <person name="Rozanov A.S."/>
            <person name="Logacheva M.D."/>
            <person name="Kotenko A.V."/>
            <person name="Peltek S.E."/>
        </authorList>
    </citation>
    <scope>NUCLEOTIDE SEQUENCE [LARGE SCALE GENOMIC DNA]</scope>
    <source>
        <strain evidence="2 3">G1w1</strain>
    </source>
</reference>
<name>A0ABU6BKJ0_9BACL</name>
<evidence type="ECO:0000313" key="3">
    <source>
        <dbReference type="Proteomes" id="UP000029267"/>
    </source>
</evidence>
<dbReference type="Gene3D" id="3.30.40.250">
    <property type="match status" value="1"/>
</dbReference>
<organism evidence="2 3">
    <name type="scientific">Geobacillus icigianus</name>
    <dbReference type="NCBI Taxonomy" id="1430331"/>
    <lineage>
        <taxon>Bacteria</taxon>
        <taxon>Bacillati</taxon>
        <taxon>Bacillota</taxon>
        <taxon>Bacilli</taxon>
        <taxon>Bacillales</taxon>
        <taxon>Anoxybacillaceae</taxon>
        <taxon>Geobacillus</taxon>
    </lineage>
</organism>
<dbReference type="PANTHER" id="PTHR37809">
    <property type="entry name" value="RIBOSOMAL PROTEIN S12 METHYLTHIOTRANSFERASE ACCESSORY FACTOR YCAO"/>
    <property type="match status" value="1"/>
</dbReference>
<evidence type="ECO:0000259" key="1">
    <source>
        <dbReference type="PROSITE" id="PS51664"/>
    </source>
</evidence>
<comment type="caution">
    <text evidence="2">The sequence shown here is derived from an EMBL/GenBank/DDBJ whole genome shotgun (WGS) entry which is preliminary data.</text>
</comment>
<keyword evidence="3" id="KW-1185">Reference proteome</keyword>
<feature type="domain" description="YcaO" evidence="1">
    <location>
        <begin position="36"/>
        <end position="366"/>
    </location>
</feature>
<dbReference type="InterPro" id="IPR003776">
    <property type="entry name" value="YcaO-like_dom"/>
</dbReference>
<proteinExistence type="predicted"/>
<dbReference type="Gene3D" id="3.30.160.660">
    <property type="match status" value="1"/>
</dbReference>
<dbReference type="PROSITE" id="PS51664">
    <property type="entry name" value="YCAO"/>
    <property type="match status" value="1"/>
</dbReference>
<sequence>MNYMTFLRCEQRIEFQGFFTYRMLIDGNKVGFRPAATHINKQKAKESVLNEALEIKYSRGDCITNFQIHFGDATPFLNRNLWSPLYWESPSANDLEWYYSKCPAGYIKGENLRNRQEIYVPMQISYYPPKRIKRENKLNWATTNGLSFDKNSLELAYLKGTMEICERDSIMCWWYKEIEAVELTDLKMNMSLKEIIQTIEFNNYDIHVYRINNDLPCHNVMVLIYSEQYFPKYALGSASSNNIYKAIEHAIYESVNTAVGLRWYNFYEPGSYIVNNSNKVFDKFKRIEKKQSVKRFEEETFKTLDDFMNQTNYNFYGVILSDKEGYTTRVLSPELQNLIVNSYSPISERLLKCNRNRLETTKHPFL</sequence>
<evidence type="ECO:0000313" key="2">
    <source>
        <dbReference type="EMBL" id="MEB3752219.1"/>
    </source>
</evidence>
<protein>
    <recommendedName>
        <fullName evidence="1">YcaO domain-containing protein</fullName>
    </recommendedName>
</protein>